<dbReference type="GO" id="GO:0004386">
    <property type="term" value="F:helicase activity"/>
    <property type="evidence" value="ECO:0007669"/>
    <property type="project" value="UniProtKB-KW"/>
</dbReference>
<protein>
    <submittedName>
        <fullName evidence="16">Rad3-related DNA helicase</fullName>
    </submittedName>
</protein>
<dbReference type="PROSITE" id="PS51194">
    <property type="entry name" value="HELICASE_CTER"/>
    <property type="match status" value="1"/>
</dbReference>
<keyword evidence="11" id="KW-0234">DNA repair</keyword>
<dbReference type="InterPro" id="IPR006555">
    <property type="entry name" value="ATP-dep_Helicase_C"/>
</dbReference>
<dbReference type="InterPro" id="IPR010614">
    <property type="entry name" value="RAD3-like_helicase_DEAD"/>
</dbReference>
<dbReference type="InterPro" id="IPR027417">
    <property type="entry name" value="P-loop_NTPase"/>
</dbReference>
<keyword evidence="6 16" id="KW-0347">Helicase</keyword>
<dbReference type="InterPro" id="IPR006554">
    <property type="entry name" value="Helicase-like_DEXD_c2"/>
</dbReference>
<name>A0ABS4F2H1_9CLOT</name>
<dbReference type="RefSeq" id="WP_209797354.1">
    <property type="nucleotide sequence ID" value="NZ_JAGGJZ010000006.1"/>
</dbReference>
<evidence type="ECO:0000259" key="15">
    <source>
        <dbReference type="PROSITE" id="PS51194"/>
    </source>
</evidence>
<evidence type="ECO:0000256" key="2">
    <source>
        <dbReference type="ARBA" id="ARBA00022723"/>
    </source>
</evidence>
<dbReference type="SUPFAM" id="SSF52540">
    <property type="entry name" value="P-loop containing nucleoside triphosphate hydrolases"/>
    <property type="match status" value="2"/>
</dbReference>
<dbReference type="Gene3D" id="3.90.320.10">
    <property type="match status" value="1"/>
</dbReference>
<accession>A0ABS4F2H1</accession>
<gene>
    <name evidence="16" type="ORF">J2Z53_002034</name>
</gene>
<evidence type="ECO:0000256" key="3">
    <source>
        <dbReference type="ARBA" id="ARBA00022741"/>
    </source>
</evidence>
<dbReference type="Proteomes" id="UP000783390">
    <property type="component" value="Unassembled WGS sequence"/>
</dbReference>
<evidence type="ECO:0000256" key="11">
    <source>
        <dbReference type="ARBA" id="ARBA00023204"/>
    </source>
</evidence>
<dbReference type="InterPro" id="IPR045028">
    <property type="entry name" value="DinG/Rad3-like"/>
</dbReference>
<keyword evidence="4" id="KW-0227">DNA damage</keyword>
<dbReference type="Pfam" id="PF13307">
    <property type="entry name" value="Helicase_C_2"/>
    <property type="match status" value="1"/>
</dbReference>
<dbReference type="Gene3D" id="3.40.50.300">
    <property type="entry name" value="P-loop containing nucleotide triphosphate hydrolases"/>
    <property type="match status" value="2"/>
</dbReference>
<evidence type="ECO:0000256" key="1">
    <source>
        <dbReference type="ARBA" id="ARBA00022485"/>
    </source>
</evidence>
<reference evidence="16 17" key="1">
    <citation type="submission" date="2021-03" db="EMBL/GenBank/DDBJ databases">
        <title>Genomic Encyclopedia of Type Strains, Phase IV (KMG-IV): sequencing the most valuable type-strain genomes for metagenomic binning, comparative biology and taxonomic classification.</title>
        <authorList>
            <person name="Goeker M."/>
        </authorList>
    </citation>
    <scope>NUCLEOTIDE SEQUENCE [LARGE SCALE GENOMIC DNA]</scope>
    <source>
        <strain evidence="16 17">DSM 3984</strain>
    </source>
</reference>
<dbReference type="InterPro" id="IPR001650">
    <property type="entry name" value="Helicase_C-like"/>
</dbReference>
<feature type="domain" description="Helicase C-terminal" evidence="15">
    <location>
        <begin position="594"/>
        <end position="759"/>
    </location>
</feature>
<dbReference type="InterPro" id="IPR011604">
    <property type="entry name" value="PDDEXK-like_dom_sf"/>
</dbReference>
<keyword evidence="1" id="KW-0004">4Fe-4S</keyword>
<dbReference type="Gene3D" id="1.10.30.20">
    <property type="entry name" value="Bacterial XPD DNA helicase, FeS cluster domain"/>
    <property type="match status" value="1"/>
</dbReference>
<evidence type="ECO:0000256" key="13">
    <source>
        <dbReference type="ARBA" id="ARBA00038058"/>
    </source>
</evidence>
<keyword evidence="2" id="KW-0479">Metal-binding</keyword>
<dbReference type="Pfam" id="PF06733">
    <property type="entry name" value="DEAD_2"/>
    <property type="match status" value="1"/>
</dbReference>
<comment type="similarity">
    <text evidence="13">Belongs to the helicase family. DinG subfamily.</text>
</comment>
<sequence>MEKEVIRESVRGLVEFILKNGSIDNRFSTSKRAVLGIRAHQKLQKSNEKIFEKYEKEVYLSEEFELESFLLKLEGRADGIIHEGNDIIIEEIKSTYKPLLEINDDNELHWAQAKVYGYIYSIQNNIENIEIQLSYYQLESDEVKSFRRRYSLKDLEEFLNEIILKYEKYIVLSVNHRDKRNKSIKMLEFPFKRYREGQLKLAKAVYGTMRDGKVLFAQAPTGIGKTISTIFPSVKALGEGIKEKIFYLTAKTVNSEVAENTFNILREEGLEFRSITLTAKQKICLNDKVSCNLDECKYAASYYDKSKAVIYDLLKKSGHIDRELITELSKEHEICPFELSLDMINWCDGVICDYNYIFDKRVGLKRVVEDMGDEIALLIDEGHNLVDRGRSMYSATLSKSKILYIRRKIKGKVPNIYKIVNRINSYFVELRRECESREENSYYQKEEAKKLYKDLRKFITESEDLLIKLKGEEYYDEFIDLYFDINKFLGISEYYGEDYVTYVDTYKEEVNITLFCVNPAEKIKNITDIIKGTVIFSATLTPIDYYIELLGGNEESYRLRLKSPFDSSKFDVNLCSINTRFKFRKNTIKNVEEQIRSFLKDINGNCLVFFPSYDYLELFINGLNEEFEGYTKMVQSREMTESDRENFINEFRTKNNLVGFCVLGGIFSEGIDLPGDMLIGTIIIGVGYPKISIEREIIKDYFEKKGYDYSYIYPGINKVLQAVGRVIRTEEDEGKALLIDDRYLTSKYKGLIPNEWNQK</sequence>
<dbReference type="PANTHER" id="PTHR11472">
    <property type="entry name" value="DNA REPAIR DEAD HELICASE RAD3/XP-D SUBFAMILY MEMBER"/>
    <property type="match status" value="1"/>
</dbReference>
<keyword evidence="17" id="KW-1185">Reference proteome</keyword>
<proteinExistence type="inferred from homology"/>
<dbReference type="SMART" id="SM00488">
    <property type="entry name" value="DEXDc2"/>
    <property type="match status" value="1"/>
</dbReference>
<dbReference type="InterPro" id="IPR042493">
    <property type="entry name" value="XPD_DNA_FeS"/>
</dbReference>
<dbReference type="Gene3D" id="1.10.275.40">
    <property type="match status" value="1"/>
</dbReference>
<organism evidence="16 17">
    <name type="scientific">Clostridium moniliforme</name>
    <dbReference type="NCBI Taxonomy" id="39489"/>
    <lineage>
        <taxon>Bacteria</taxon>
        <taxon>Bacillati</taxon>
        <taxon>Bacillota</taxon>
        <taxon>Clostridia</taxon>
        <taxon>Eubacteriales</taxon>
        <taxon>Clostridiaceae</taxon>
        <taxon>Clostridium</taxon>
    </lineage>
</organism>
<dbReference type="InterPro" id="IPR014013">
    <property type="entry name" value="Helic_SF1/SF2_ATP-bd_DinG/Rad3"/>
</dbReference>
<keyword evidence="7" id="KW-0067">ATP-binding</keyword>
<evidence type="ECO:0000256" key="9">
    <source>
        <dbReference type="ARBA" id="ARBA00023014"/>
    </source>
</evidence>
<evidence type="ECO:0000256" key="6">
    <source>
        <dbReference type="ARBA" id="ARBA00022806"/>
    </source>
</evidence>
<dbReference type="SMART" id="SM00491">
    <property type="entry name" value="HELICc2"/>
    <property type="match status" value="1"/>
</dbReference>
<dbReference type="EMBL" id="JAGGJZ010000006">
    <property type="protein sequence ID" value="MBP1890439.1"/>
    <property type="molecule type" value="Genomic_DNA"/>
</dbReference>
<evidence type="ECO:0000256" key="5">
    <source>
        <dbReference type="ARBA" id="ARBA00022801"/>
    </source>
</evidence>
<dbReference type="PROSITE" id="PS51193">
    <property type="entry name" value="HELICASE_ATP_BIND_2"/>
    <property type="match status" value="1"/>
</dbReference>
<feature type="domain" description="Helicase ATP-binding" evidence="14">
    <location>
        <begin position="184"/>
        <end position="435"/>
    </location>
</feature>
<evidence type="ECO:0000256" key="8">
    <source>
        <dbReference type="ARBA" id="ARBA00023004"/>
    </source>
</evidence>
<evidence type="ECO:0000313" key="17">
    <source>
        <dbReference type="Proteomes" id="UP000783390"/>
    </source>
</evidence>
<dbReference type="PANTHER" id="PTHR11472:SF34">
    <property type="entry name" value="REGULATOR OF TELOMERE ELONGATION HELICASE 1"/>
    <property type="match status" value="1"/>
</dbReference>
<keyword evidence="8" id="KW-0408">Iron</keyword>
<keyword evidence="9" id="KW-0411">Iron-sulfur</keyword>
<keyword evidence="10" id="KW-0238">DNA-binding</keyword>
<keyword evidence="12" id="KW-0413">Isomerase</keyword>
<evidence type="ECO:0000256" key="4">
    <source>
        <dbReference type="ARBA" id="ARBA00022763"/>
    </source>
</evidence>
<comment type="caution">
    <text evidence="16">The sequence shown here is derived from an EMBL/GenBank/DDBJ whole genome shotgun (WGS) entry which is preliminary data.</text>
</comment>
<keyword evidence="5" id="KW-0378">Hydrolase</keyword>
<evidence type="ECO:0000256" key="7">
    <source>
        <dbReference type="ARBA" id="ARBA00022840"/>
    </source>
</evidence>
<evidence type="ECO:0000256" key="10">
    <source>
        <dbReference type="ARBA" id="ARBA00023125"/>
    </source>
</evidence>
<keyword evidence="3" id="KW-0547">Nucleotide-binding</keyword>
<evidence type="ECO:0000256" key="12">
    <source>
        <dbReference type="ARBA" id="ARBA00023235"/>
    </source>
</evidence>
<evidence type="ECO:0000313" key="16">
    <source>
        <dbReference type="EMBL" id="MBP1890439.1"/>
    </source>
</evidence>
<evidence type="ECO:0000259" key="14">
    <source>
        <dbReference type="PROSITE" id="PS51193"/>
    </source>
</evidence>